<dbReference type="EMBL" id="JAQJAN010000006">
    <property type="protein sequence ID" value="KAJ5727983.1"/>
    <property type="molecule type" value="Genomic_DNA"/>
</dbReference>
<keyword evidence="1" id="KW-1133">Transmembrane helix</keyword>
<evidence type="ECO:0000313" key="3">
    <source>
        <dbReference type="Proteomes" id="UP001215712"/>
    </source>
</evidence>
<keyword evidence="1" id="KW-0472">Membrane</keyword>
<dbReference type="Proteomes" id="UP001215712">
    <property type="component" value="Unassembled WGS sequence"/>
</dbReference>
<keyword evidence="1" id="KW-0812">Transmembrane</keyword>
<organism evidence="2 3">
    <name type="scientific">Penicillium malachiteum</name>
    <dbReference type="NCBI Taxonomy" id="1324776"/>
    <lineage>
        <taxon>Eukaryota</taxon>
        <taxon>Fungi</taxon>
        <taxon>Dikarya</taxon>
        <taxon>Ascomycota</taxon>
        <taxon>Pezizomycotina</taxon>
        <taxon>Eurotiomycetes</taxon>
        <taxon>Eurotiomycetidae</taxon>
        <taxon>Eurotiales</taxon>
        <taxon>Aspergillaceae</taxon>
        <taxon>Penicillium</taxon>
    </lineage>
</organism>
<dbReference type="AlphaFoldDB" id="A0AAD6HNC6"/>
<comment type="caution">
    <text evidence="2">The sequence shown here is derived from an EMBL/GenBank/DDBJ whole genome shotgun (WGS) entry which is preliminary data.</text>
</comment>
<sequence length="32" mass="3506">MIRARELKVAGWSLFNVLLGLVFAVGDRVFAG</sequence>
<feature type="transmembrane region" description="Helical" evidence="1">
    <location>
        <begin position="12"/>
        <end position="31"/>
    </location>
</feature>
<name>A0AAD6HNC6_9EURO</name>
<reference evidence="2" key="1">
    <citation type="journal article" date="2023" name="IMA Fungus">
        <title>Comparative genomic study of the Penicillium genus elucidates a diverse pangenome and 15 lateral gene transfer events.</title>
        <authorList>
            <person name="Petersen C."/>
            <person name="Sorensen T."/>
            <person name="Nielsen M.R."/>
            <person name="Sondergaard T.E."/>
            <person name="Sorensen J.L."/>
            <person name="Fitzpatrick D.A."/>
            <person name="Frisvad J.C."/>
            <person name="Nielsen K.L."/>
        </authorList>
    </citation>
    <scope>NUCLEOTIDE SEQUENCE</scope>
    <source>
        <strain evidence="2">IBT 17514</strain>
    </source>
</reference>
<proteinExistence type="predicted"/>
<protein>
    <submittedName>
        <fullName evidence="2">Uncharacterized protein</fullName>
    </submittedName>
</protein>
<keyword evidence="3" id="KW-1185">Reference proteome</keyword>
<reference evidence="2" key="2">
    <citation type="submission" date="2023-01" db="EMBL/GenBank/DDBJ databases">
        <authorList>
            <person name="Petersen C."/>
        </authorList>
    </citation>
    <scope>NUCLEOTIDE SEQUENCE</scope>
    <source>
        <strain evidence="2">IBT 17514</strain>
    </source>
</reference>
<evidence type="ECO:0000313" key="2">
    <source>
        <dbReference type="EMBL" id="KAJ5727983.1"/>
    </source>
</evidence>
<accession>A0AAD6HNC6</accession>
<gene>
    <name evidence="2" type="ORF">N7493_005803</name>
</gene>
<evidence type="ECO:0000256" key="1">
    <source>
        <dbReference type="SAM" id="Phobius"/>
    </source>
</evidence>